<evidence type="ECO:0000313" key="3">
    <source>
        <dbReference type="Proteomes" id="UP001194468"/>
    </source>
</evidence>
<organism evidence="2 3">
    <name type="scientific">Boletus edulis BED1</name>
    <dbReference type="NCBI Taxonomy" id="1328754"/>
    <lineage>
        <taxon>Eukaryota</taxon>
        <taxon>Fungi</taxon>
        <taxon>Dikarya</taxon>
        <taxon>Basidiomycota</taxon>
        <taxon>Agaricomycotina</taxon>
        <taxon>Agaricomycetes</taxon>
        <taxon>Agaricomycetidae</taxon>
        <taxon>Boletales</taxon>
        <taxon>Boletineae</taxon>
        <taxon>Boletaceae</taxon>
        <taxon>Boletoideae</taxon>
        <taxon>Boletus</taxon>
    </lineage>
</organism>
<protein>
    <recommendedName>
        <fullName evidence="1">DEAD/DEAH-box helicase domain-containing protein</fullName>
    </recommendedName>
</protein>
<dbReference type="SUPFAM" id="SSF52540">
    <property type="entry name" value="P-loop containing nucleoside triphosphate hydrolases"/>
    <property type="match status" value="1"/>
</dbReference>
<dbReference type="Pfam" id="PF00270">
    <property type="entry name" value="DEAD"/>
    <property type="match status" value="1"/>
</dbReference>
<comment type="caution">
    <text evidence="2">The sequence shown here is derived from an EMBL/GenBank/DDBJ whole genome shotgun (WGS) entry which is preliminary data.</text>
</comment>
<dbReference type="GO" id="GO:0005524">
    <property type="term" value="F:ATP binding"/>
    <property type="evidence" value="ECO:0007669"/>
    <property type="project" value="InterPro"/>
</dbReference>
<dbReference type="InterPro" id="IPR011545">
    <property type="entry name" value="DEAD/DEAH_box_helicase_dom"/>
</dbReference>
<feature type="domain" description="DEAD/DEAH-box helicase" evidence="1">
    <location>
        <begin position="69"/>
        <end position="119"/>
    </location>
</feature>
<name>A0AAD4BGK3_BOLED</name>
<reference evidence="2" key="2">
    <citation type="journal article" date="2020" name="Nat. Commun.">
        <title>Large-scale genome sequencing of mycorrhizal fungi provides insights into the early evolution of symbiotic traits.</title>
        <authorList>
            <person name="Miyauchi S."/>
            <person name="Kiss E."/>
            <person name="Kuo A."/>
            <person name="Drula E."/>
            <person name="Kohler A."/>
            <person name="Sanchez-Garcia M."/>
            <person name="Morin E."/>
            <person name="Andreopoulos B."/>
            <person name="Barry K.W."/>
            <person name="Bonito G."/>
            <person name="Buee M."/>
            <person name="Carver A."/>
            <person name="Chen C."/>
            <person name="Cichocki N."/>
            <person name="Clum A."/>
            <person name="Culley D."/>
            <person name="Crous P.W."/>
            <person name="Fauchery L."/>
            <person name="Girlanda M."/>
            <person name="Hayes R.D."/>
            <person name="Keri Z."/>
            <person name="LaButti K."/>
            <person name="Lipzen A."/>
            <person name="Lombard V."/>
            <person name="Magnuson J."/>
            <person name="Maillard F."/>
            <person name="Murat C."/>
            <person name="Nolan M."/>
            <person name="Ohm R.A."/>
            <person name="Pangilinan J."/>
            <person name="Pereira M.F."/>
            <person name="Perotto S."/>
            <person name="Peter M."/>
            <person name="Pfister S."/>
            <person name="Riley R."/>
            <person name="Sitrit Y."/>
            <person name="Stielow J.B."/>
            <person name="Szollosi G."/>
            <person name="Zifcakova L."/>
            <person name="Stursova M."/>
            <person name="Spatafora J.W."/>
            <person name="Tedersoo L."/>
            <person name="Vaario L.M."/>
            <person name="Yamada A."/>
            <person name="Yan M."/>
            <person name="Wang P."/>
            <person name="Xu J."/>
            <person name="Bruns T."/>
            <person name="Baldrian P."/>
            <person name="Vilgalys R."/>
            <person name="Dunand C."/>
            <person name="Henrissat B."/>
            <person name="Grigoriev I.V."/>
            <person name="Hibbett D."/>
            <person name="Nagy L.G."/>
            <person name="Martin F.M."/>
        </authorList>
    </citation>
    <scope>NUCLEOTIDE SEQUENCE</scope>
    <source>
        <strain evidence="2">BED1</strain>
    </source>
</reference>
<accession>A0AAD4BGK3</accession>
<dbReference type="AlphaFoldDB" id="A0AAD4BGK3"/>
<sequence>MDRKVITTFVEAIWHTPLDTAIQLSSTLINDRLPHEYLATLNNEDRLEALRACLIISLLTDSRVVPCVFQLQASLEMLHQRDCVVIAGTSSGKTLCLLIPALLRPDSISITISPLKRLQTIQVR</sequence>
<dbReference type="Proteomes" id="UP001194468">
    <property type="component" value="Unassembled WGS sequence"/>
</dbReference>
<dbReference type="Gene3D" id="3.40.50.300">
    <property type="entry name" value="P-loop containing nucleotide triphosphate hydrolases"/>
    <property type="match status" value="1"/>
</dbReference>
<proteinExistence type="predicted"/>
<reference evidence="2" key="1">
    <citation type="submission" date="2019-10" db="EMBL/GenBank/DDBJ databases">
        <authorList>
            <consortium name="DOE Joint Genome Institute"/>
            <person name="Kuo A."/>
            <person name="Miyauchi S."/>
            <person name="Kiss E."/>
            <person name="Drula E."/>
            <person name="Kohler A."/>
            <person name="Sanchez-Garcia M."/>
            <person name="Andreopoulos B."/>
            <person name="Barry K.W."/>
            <person name="Bonito G."/>
            <person name="Buee M."/>
            <person name="Carver A."/>
            <person name="Chen C."/>
            <person name="Cichocki N."/>
            <person name="Clum A."/>
            <person name="Culley D."/>
            <person name="Crous P.W."/>
            <person name="Fauchery L."/>
            <person name="Girlanda M."/>
            <person name="Hayes R."/>
            <person name="Keri Z."/>
            <person name="LaButti K."/>
            <person name="Lipzen A."/>
            <person name="Lombard V."/>
            <person name="Magnuson J."/>
            <person name="Maillard F."/>
            <person name="Morin E."/>
            <person name="Murat C."/>
            <person name="Nolan M."/>
            <person name="Ohm R."/>
            <person name="Pangilinan J."/>
            <person name="Pereira M."/>
            <person name="Perotto S."/>
            <person name="Peter M."/>
            <person name="Riley R."/>
            <person name="Sitrit Y."/>
            <person name="Stielow B."/>
            <person name="Szollosi G."/>
            <person name="Zifcakova L."/>
            <person name="Stursova M."/>
            <person name="Spatafora J.W."/>
            <person name="Tedersoo L."/>
            <person name="Vaario L.-M."/>
            <person name="Yamada A."/>
            <person name="Yan M."/>
            <person name="Wang P."/>
            <person name="Xu J."/>
            <person name="Bruns T."/>
            <person name="Baldrian P."/>
            <person name="Vilgalys R."/>
            <person name="Henrissat B."/>
            <person name="Grigoriev I.V."/>
            <person name="Hibbett D."/>
            <person name="Nagy L.G."/>
            <person name="Martin F.M."/>
        </authorList>
    </citation>
    <scope>NUCLEOTIDE SEQUENCE</scope>
    <source>
        <strain evidence="2">BED1</strain>
    </source>
</reference>
<gene>
    <name evidence="2" type="ORF">L210DRAFT_3420065</name>
</gene>
<keyword evidence="3" id="KW-1185">Reference proteome</keyword>
<dbReference type="GO" id="GO:0003676">
    <property type="term" value="F:nucleic acid binding"/>
    <property type="evidence" value="ECO:0007669"/>
    <property type="project" value="InterPro"/>
</dbReference>
<dbReference type="EMBL" id="WHUW01000080">
    <property type="protein sequence ID" value="KAF8427206.1"/>
    <property type="molecule type" value="Genomic_DNA"/>
</dbReference>
<dbReference type="InterPro" id="IPR027417">
    <property type="entry name" value="P-loop_NTPase"/>
</dbReference>
<evidence type="ECO:0000313" key="2">
    <source>
        <dbReference type="EMBL" id="KAF8427206.1"/>
    </source>
</evidence>
<evidence type="ECO:0000259" key="1">
    <source>
        <dbReference type="Pfam" id="PF00270"/>
    </source>
</evidence>